<accession>A0A6C0HSB6</accession>
<dbReference type="EMBL" id="MN740003">
    <property type="protein sequence ID" value="QHT82783.1"/>
    <property type="molecule type" value="Genomic_DNA"/>
</dbReference>
<sequence>MSEIELRVNIENESGQNYDIKIDNIKFQKMLFLFNAINDGWSIKKRRDSYIFTKNHEGKKEILLDSYLLSFMKGNFDMNKLLS</sequence>
<name>A0A6C0HSB6_9ZZZZ</name>
<evidence type="ECO:0000313" key="1">
    <source>
        <dbReference type="EMBL" id="QHT82783.1"/>
    </source>
</evidence>
<reference evidence="1" key="1">
    <citation type="journal article" date="2020" name="Nature">
        <title>Giant virus diversity and host interactions through global metagenomics.</title>
        <authorList>
            <person name="Schulz F."/>
            <person name="Roux S."/>
            <person name="Paez-Espino D."/>
            <person name="Jungbluth S."/>
            <person name="Walsh D.A."/>
            <person name="Denef V.J."/>
            <person name="McMahon K.D."/>
            <person name="Konstantinidis K.T."/>
            <person name="Eloe-Fadrosh E.A."/>
            <person name="Kyrpides N.C."/>
            <person name="Woyke T."/>
        </authorList>
    </citation>
    <scope>NUCLEOTIDE SEQUENCE</scope>
    <source>
        <strain evidence="1">GVMAG-M-3300023184-165</strain>
    </source>
</reference>
<dbReference type="AlphaFoldDB" id="A0A6C0HSB6"/>
<protein>
    <submittedName>
        <fullName evidence="1">Uncharacterized protein</fullName>
    </submittedName>
</protein>
<proteinExistence type="predicted"/>
<organism evidence="1">
    <name type="scientific">viral metagenome</name>
    <dbReference type="NCBI Taxonomy" id="1070528"/>
    <lineage>
        <taxon>unclassified sequences</taxon>
        <taxon>metagenomes</taxon>
        <taxon>organismal metagenomes</taxon>
    </lineage>
</organism>